<accession>A0A1G8SKN6</accession>
<evidence type="ECO:0000313" key="3">
    <source>
        <dbReference type="Proteomes" id="UP000198853"/>
    </source>
</evidence>
<feature type="transmembrane region" description="Helical" evidence="1">
    <location>
        <begin position="16"/>
        <end position="33"/>
    </location>
</feature>
<sequence length="104" mass="11871">MTETQNKSRPNRIRSWIIKLGGFFTILLIFFALDGTFLEPNLNDSNNIAGRAATWLEGSSMFNQWFSPFSFSFFNLATMVIASGLLVRAVEEIFSIKRIKERQG</sequence>
<evidence type="ECO:0000313" key="2">
    <source>
        <dbReference type="EMBL" id="SDJ29808.1"/>
    </source>
</evidence>
<dbReference type="EMBL" id="FNEN01000030">
    <property type="protein sequence ID" value="SDJ29808.1"/>
    <property type="molecule type" value="Genomic_DNA"/>
</dbReference>
<keyword evidence="1" id="KW-0812">Transmembrane</keyword>
<organism evidence="2 3">
    <name type="scientific">Natribacillus halophilus</name>
    <dbReference type="NCBI Taxonomy" id="549003"/>
    <lineage>
        <taxon>Bacteria</taxon>
        <taxon>Bacillati</taxon>
        <taxon>Bacillota</taxon>
        <taxon>Bacilli</taxon>
        <taxon>Bacillales</taxon>
        <taxon>Bacillaceae</taxon>
        <taxon>Natribacillus</taxon>
    </lineage>
</organism>
<dbReference type="RefSeq" id="WP_090400180.1">
    <property type="nucleotide sequence ID" value="NZ_FNEN01000030.1"/>
</dbReference>
<dbReference type="InterPro" id="IPR025627">
    <property type="entry name" value="YfzA"/>
</dbReference>
<name>A0A1G8SKN6_9BACI</name>
<dbReference type="AlphaFoldDB" id="A0A1G8SKN6"/>
<keyword evidence="1" id="KW-1133">Transmembrane helix</keyword>
<feature type="transmembrane region" description="Helical" evidence="1">
    <location>
        <begin position="69"/>
        <end position="90"/>
    </location>
</feature>
<evidence type="ECO:0000256" key="1">
    <source>
        <dbReference type="SAM" id="Phobius"/>
    </source>
</evidence>
<keyword evidence="1" id="KW-0472">Membrane</keyword>
<proteinExistence type="predicted"/>
<dbReference type="OrthoDB" id="2638799at2"/>
<gene>
    <name evidence="2" type="ORF">SAMN04488123_13018</name>
</gene>
<dbReference type="Pfam" id="PF14118">
    <property type="entry name" value="YfzA"/>
    <property type="match status" value="1"/>
</dbReference>
<protein>
    <submittedName>
        <fullName evidence="2">YfzA-like protein</fullName>
    </submittedName>
</protein>
<reference evidence="2 3" key="1">
    <citation type="submission" date="2016-10" db="EMBL/GenBank/DDBJ databases">
        <authorList>
            <person name="de Groot N.N."/>
        </authorList>
    </citation>
    <scope>NUCLEOTIDE SEQUENCE [LARGE SCALE GENOMIC DNA]</scope>
    <source>
        <strain evidence="2 3">DSM 21771</strain>
    </source>
</reference>
<dbReference type="Proteomes" id="UP000198853">
    <property type="component" value="Unassembled WGS sequence"/>
</dbReference>
<keyword evidence="3" id="KW-1185">Reference proteome</keyword>